<dbReference type="Pfam" id="PF09479">
    <property type="entry name" value="Flg_new"/>
    <property type="match status" value="1"/>
</dbReference>
<dbReference type="Pfam" id="PF18998">
    <property type="entry name" value="Flg_new_2"/>
    <property type="match status" value="1"/>
</dbReference>
<protein>
    <submittedName>
        <fullName evidence="3">Unannotated protein</fullName>
    </submittedName>
</protein>
<dbReference type="EMBL" id="CAFBSG010000015">
    <property type="protein sequence ID" value="CAB5240733.1"/>
    <property type="molecule type" value="Genomic_DNA"/>
</dbReference>
<dbReference type="Gene3D" id="2.60.40.4270">
    <property type="entry name" value="Listeria-Bacteroides repeat domain"/>
    <property type="match status" value="1"/>
</dbReference>
<proteinExistence type="predicted"/>
<dbReference type="NCBIfam" id="TIGR02543">
    <property type="entry name" value="List_Bact_rpt"/>
    <property type="match status" value="1"/>
</dbReference>
<gene>
    <name evidence="3" type="ORF">UFOPK3554_01022</name>
</gene>
<organism evidence="3">
    <name type="scientific">freshwater metagenome</name>
    <dbReference type="NCBI Taxonomy" id="449393"/>
    <lineage>
        <taxon>unclassified sequences</taxon>
        <taxon>metagenomes</taxon>
        <taxon>ecological metagenomes</taxon>
    </lineage>
</organism>
<evidence type="ECO:0000256" key="1">
    <source>
        <dbReference type="ARBA" id="ARBA00004196"/>
    </source>
</evidence>
<reference evidence="3" key="1">
    <citation type="submission" date="2020-05" db="EMBL/GenBank/DDBJ databases">
        <authorList>
            <person name="Chiriac C."/>
            <person name="Salcher M."/>
            <person name="Ghai R."/>
            <person name="Kavagutti S V."/>
        </authorList>
    </citation>
    <scope>NUCLEOTIDE SEQUENCE</scope>
</reference>
<dbReference type="InterPro" id="IPR042229">
    <property type="entry name" value="Listeria/Bacterioides_rpt_sf"/>
</dbReference>
<name>A0A6J7XU90_9ZZZZ</name>
<comment type="subcellular location">
    <subcellularLocation>
        <location evidence="1">Cell envelope</location>
    </subcellularLocation>
</comment>
<dbReference type="InterPro" id="IPR013378">
    <property type="entry name" value="InlB-like_B-rpt"/>
</dbReference>
<accession>A0A6J7XU90</accession>
<evidence type="ECO:0000313" key="3">
    <source>
        <dbReference type="EMBL" id="CAB5240733.1"/>
    </source>
</evidence>
<evidence type="ECO:0000259" key="2">
    <source>
        <dbReference type="Pfam" id="PF18998"/>
    </source>
</evidence>
<dbReference type="GO" id="GO:0030313">
    <property type="term" value="C:cell envelope"/>
    <property type="evidence" value="ECO:0007669"/>
    <property type="project" value="UniProtKB-SubCell"/>
</dbReference>
<sequence>MTYFGGSGSTGNAPAQLIVATDDTFTVAANTFSKLGYTFYKWSNRGNEYAVNVDYTMSTSNETFTALWTANSYQVKFDSEGGTPVTSTSFVTGGSIASAPTPPTRLGYTFKGWSATDGGTAVVFPYSPGVSRNIVLYAVWQKNPPTILTSAEGNGTTNYGGVGIASWNFKIAKRTPASGLLTHTGTLTWQVTNKWSYSASLTNCVLDGLTSTCKGAGSLKYWKSGKWVASSSTSVPVTIVFTAGKSIAPTIGTFGISFAPYVPALIQGTLPSSTRLPMASGSISIK</sequence>
<feature type="domain" description="Bacterial repeat" evidence="2">
    <location>
        <begin position="21"/>
        <end position="71"/>
    </location>
</feature>
<dbReference type="InterPro" id="IPR044060">
    <property type="entry name" value="Bacterial_rp_domain"/>
</dbReference>
<dbReference type="AlphaFoldDB" id="A0A6J7XU90"/>